<evidence type="ECO:0000256" key="4">
    <source>
        <dbReference type="ARBA" id="ARBA00022490"/>
    </source>
</evidence>
<dbReference type="AlphaFoldDB" id="A0A9N9N3X7"/>
<gene>
    <name evidence="7" type="ORF">CEUTPL_LOCUS14436</name>
</gene>
<sequence length="89" mass="9648">MENNLDRVMEEICLDPAVLGCLFADQQGLCIGSKGQASNETSGYITAIANQVAKLEPNSKMPVVTLENENQICMIQKADTITGAIYKKL</sequence>
<comment type="similarity">
    <text evidence="3">Belongs to the LAMTOR5 family.</text>
</comment>
<evidence type="ECO:0000256" key="2">
    <source>
        <dbReference type="ARBA" id="ARBA00004496"/>
    </source>
</evidence>
<dbReference type="GO" id="GO:0005085">
    <property type="term" value="F:guanyl-nucleotide exchange factor activity"/>
    <property type="evidence" value="ECO:0007669"/>
    <property type="project" value="TreeGrafter"/>
</dbReference>
<dbReference type="GO" id="GO:0043066">
    <property type="term" value="P:negative regulation of apoptotic process"/>
    <property type="evidence" value="ECO:0007669"/>
    <property type="project" value="InterPro"/>
</dbReference>
<evidence type="ECO:0000256" key="5">
    <source>
        <dbReference type="ARBA" id="ARBA00023228"/>
    </source>
</evidence>
<keyword evidence="5" id="KW-0458">Lysosome</keyword>
<dbReference type="PANTHER" id="PTHR13342">
    <property type="entry name" value="RAGULATOR COMPLEX PROTEIN LAMTOR5"/>
    <property type="match status" value="1"/>
</dbReference>
<dbReference type="EMBL" id="OU892285">
    <property type="protein sequence ID" value="CAG9774053.1"/>
    <property type="molecule type" value="Genomic_DNA"/>
</dbReference>
<dbReference type="Gene3D" id="3.30.450.30">
    <property type="entry name" value="Dynein light chain 2a, cytoplasmic"/>
    <property type="match status" value="1"/>
</dbReference>
<accession>A0A9N9N3X7</accession>
<reference evidence="7" key="1">
    <citation type="submission" date="2022-01" db="EMBL/GenBank/DDBJ databases">
        <authorList>
            <person name="King R."/>
        </authorList>
    </citation>
    <scope>NUCLEOTIDE SEQUENCE</scope>
</reference>
<dbReference type="Proteomes" id="UP001152799">
    <property type="component" value="Chromosome 9"/>
</dbReference>
<dbReference type="FunFam" id="3.30.450.30:FF:000005">
    <property type="entry name" value="Ragulator complex protein LAMTOR5 homolog"/>
    <property type="match status" value="1"/>
</dbReference>
<keyword evidence="4" id="KW-0963">Cytoplasm</keyword>
<dbReference type="OrthoDB" id="76862at2759"/>
<name>A0A9N9N3X7_9CUCU</name>
<evidence type="ECO:0000256" key="1">
    <source>
        <dbReference type="ARBA" id="ARBA00004371"/>
    </source>
</evidence>
<dbReference type="Pfam" id="PF16672">
    <property type="entry name" value="LAMTOR5"/>
    <property type="match status" value="1"/>
</dbReference>
<protein>
    <recommendedName>
        <fullName evidence="6">Late endosomal/lysosomal adaptor and MAPK and MTOR activator 5</fullName>
    </recommendedName>
</protein>
<organism evidence="7 8">
    <name type="scientific">Ceutorhynchus assimilis</name>
    <name type="common">cabbage seed weevil</name>
    <dbReference type="NCBI Taxonomy" id="467358"/>
    <lineage>
        <taxon>Eukaryota</taxon>
        <taxon>Metazoa</taxon>
        <taxon>Ecdysozoa</taxon>
        <taxon>Arthropoda</taxon>
        <taxon>Hexapoda</taxon>
        <taxon>Insecta</taxon>
        <taxon>Pterygota</taxon>
        <taxon>Neoptera</taxon>
        <taxon>Endopterygota</taxon>
        <taxon>Coleoptera</taxon>
        <taxon>Polyphaga</taxon>
        <taxon>Cucujiformia</taxon>
        <taxon>Curculionidae</taxon>
        <taxon>Ceutorhynchinae</taxon>
        <taxon>Ceutorhynchus</taxon>
    </lineage>
</organism>
<evidence type="ECO:0000313" key="7">
    <source>
        <dbReference type="EMBL" id="CAG9774053.1"/>
    </source>
</evidence>
<keyword evidence="8" id="KW-1185">Reference proteome</keyword>
<dbReference type="PRINTS" id="PR02092">
    <property type="entry name" value="HEPBVIRUSXIP"/>
</dbReference>
<dbReference type="InterPro" id="IPR024135">
    <property type="entry name" value="LAMTOR5"/>
</dbReference>
<dbReference type="GO" id="GO:0005764">
    <property type="term" value="C:lysosome"/>
    <property type="evidence" value="ECO:0007669"/>
    <property type="project" value="UniProtKB-SubCell"/>
</dbReference>
<dbReference type="GO" id="GO:0071986">
    <property type="term" value="C:Ragulator complex"/>
    <property type="evidence" value="ECO:0007669"/>
    <property type="project" value="InterPro"/>
</dbReference>
<comment type="subcellular location">
    <subcellularLocation>
        <location evidence="2">Cytoplasm</location>
    </subcellularLocation>
    <subcellularLocation>
        <location evidence="1">Lysosome</location>
    </subcellularLocation>
</comment>
<evidence type="ECO:0000256" key="6">
    <source>
        <dbReference type="ARBA" id="ARBA00032692"/>
    </source>
</evidence>
<dbReference type="PANTHER" id="PTHR13342:SF2">
    <property type="entry name" value="RAGULATOR COMPLEX PROTEIN LAMTOR5"/>
    <property type="match status" value="1"/>
</dbReference>
<dbReference type="GO" id="GO:0071230">
    <property type="term" value="P:cellular response to amino acid stimulus"/>
    <property type="evidence" value="ECO:0007669"/>
    <property type="project" value="TreeGrafter"/>
</dbReference>
<evidence type="ECO:0000313" key="8">
    <source>
        <dbReference type="Proteomes" id="UP001152799"/>
    </source>
</evidence>
<proteinExistence type="inferred from homology"/>
<dbReference type="GO" id="GO:1904263">
    <property type="term" value="P:positive regulation of TORC1 signaling"/>
    <property type="evidence" value="ECO:0007669"/>
    <property type="project" value="TreeGrafter"/>
</dbReference>
<evidence type="ECO:0000256" key="3">
    <source>
        <dbReference type="ARBA" id="ARBA00007795"/>
    </source>
</evidence>